<dbReference type="AlphaFoldDB" id="B9M7D8"/>
<evidence type="ECO:0000259" key="5">
    <source>
        <dbReference type="Pfam" id="PF03968"/>
    </source>
</evidence>
<accession>B9M7D8</accession>
<dbReference type="InterPro" id="IPR005653">
    <property type="entry name" value="OstA-like_N"/>
</dbReference>
<proteinExistence type="inferred from homology"/>
<feature type="signal peptide" evidence="4">
    <location>
        <begin position="1"/>
        <end position="25"/>
    </location>
</feature>
<dbReference type="PANTHER" id="PTHR30189">
    <property type="entry name" value="LPS-ASSEMBLY PROTEIN"/>
    <property type="match status" value="1"/>
</dbReference>
<dbReference type="PANTHER" id="PTHR30189:SF1">
    <property type="entry name" value="LPS-ASSEMBLY PROTEIN LPTD"/>
    <property type="match status" value="1"/>
</dbReference>
<dbReference type="OrthoDB" id="9760225at2"/>
<name>B9M7D8_GEODF</name>
<dbReference type="InterPro" id="IPR050218">
    <property type="entry name" value="LptD"/>
</dbReference>
<dbReference type="Pfam" id="PF03968">
    <property type="entry name" value="LptD_N"/>
    <property type="match status" value="1"/>
</dbReference>
<keyword evidence="2" id="KW-0472">Membrane</keyword>
<keyword evidence="8" id="KW-1185">Reference proteome</keyword>
<dbReference type="HAMAP" id="MF_01411">
    <property type="entry name" value="LPS_assembly_LptD"/>
    <property type="match status" value="1"/>
</dbReference>
<keyword evidence="3" id="KW-0998">Cell outer membrane</keyword>
<evidence type="ECO:0000256" key="2">
    <source>
        <dbReference type="ARBA" id="ARBA00023136"/>
    </source>
</evidence>
<dbReference type="eggNOG" id="COG1452">
    <property type="taxonomic scope" value="Bacteria"/>
</dbReference>
<dbReference type="GO" id="GO:0009279">
    <property type="term" value="C:cell outer membrane"/>
    <property type="evidence" value="ECO:0007669"/>
    <property type="project" value="InterPro"/>
</dbReference>
<dbReference type="Proteomes" id="UP000007721">
    <property type="component" value="Chromosome"/>
</dbReference>
<dbReference type="GO" id="GO:0043165">
    <property type="term" value="P:Gram-negative-bacterium-type cell outer membrane assembly"/>
    <property type="evidence" value="ECO:0007669"/>
    <property type="project" value="InterPro"/>
</dbReference>
<evidence type="ECO:0000256" key="4">
    <source>
        <dbReference type="SAM" id="SignalP"/>
    </source>
</evidence>
<reference evidence="7 8" key="1">
    <citation type="submission" date="2009-01" db="EMBL/GenBank/DDBJ databases">
        <title>Complete sequence of Geobacter sp. FRC-32.</title>
        <authorList>
            <consortium name="US DOE Joint Genome Institute"/>
            <person name="Lucas S."/>
            <person name="Copeland A."/>
            <person name="Lapidus A."/>
            <person name="Glavina del Rio T."/>
            <person name="Dalin E."/>
            <person name="Tice H."/>
            <person name="Bruce D."/>
            <person name="Goodwin L."/>
            <person name="Pitluck S."/>
            <person name="Saunders E."/>
            <person name="Brettin T."/>
            <person name="Detter J.C."/>
            <person name="Han C."/>
            <person name="Larimer F."/>
            <person name="Land M."/>
            <person name="Hauser L."/>
            <person name="Kyrpides N."/>
            <person name="Ovchinnikova G."/>
            <person name="Kostka J."/>
            <person name="Richardson P."/>
        </authorList>
    </citation>
    <scope>NUCLEOTIDE SEQUENCE [LARGE SCALE GENOMIC DNA]</scope>
    <source>
        <strain evidence="8">DSM 22248 / JCM 15807 / FRC-32</strain>
    </source>
</reference>
<keyword evidence="1 4" id="KW-0732">Signal</keyword>
<organism evidence="7 8">
    <name type="scientific">Geotalea daltonii (strain DSM 22248 / JCM 15807 / FRC-32)</name>
    <name type="common">Geobacter daltonii</name>
    <dbReference type="NCBI Taxonomy" id="316067"/>
    <lineage>
        <taxon>Bacteria</taxon>
        <taxon>Pseudomonadati</taxon>
        <taxon>Thermodesulfobacteriota</taxon>
        <taxon>Desulfuromonadia</taxon>
        <taxon>Geobacterales</taxon>
        <taxon>Geobacteraceae</taxon>
        <taxon>Geotalea</taxon>
    </lineage>
</organism>
<dbReference type="EMBL" id="CP001390">
    <property type="protein sequence ID" value="ACM20226.1"/>
    <property type="molecule type" value="Genomic_DNA"/>
</dbReference>
<dbReference type="GO" id="GO:0015920">
    <property type="term" value="P:lipopolysaccharide transport"/>
    <property type="evidence" value="ECO:0007669"/>
    <property type="project" value="InterPro"/>
</dbReference>
<gene>
    <name evidence="7" type="primary">lptD</name>
    <name evidence="7" type="ordered locus">Geob_1869</name>
</gene>
<evidence type="ECO:0000259" key="6">
    <source>
        <dbReference type="Pfam" id="PF04453"/>
    </source>
</evidence>
<evidence type="ECO:0000313" key="7">
    <source>
        <dbReference type="EMBL" id="ACM20226.1"/>
    </source>
</evidence>
<sequence length="688" mass="76846">MKLSRALGPFCKILFFLACASSAMATDVSPSGPVRISADSLSYAERSSSFQAEGNVRIRYDGVTLLSDSAVFSEEEGEAIAEGNVVLEKGEDTLHGDRVRLNTVTEQGEVANGYLFLKKPNFHIRSGLMSKVGTDDYHMERGAFTTCDGDSPSWHFTARNLDLTLEEYATGSDVLFYVKDVPLFYLPYFIFPVKTERQSGFLFPRLGNSTKKGFYLDIPFYWAITPSQDATLNLDIQTKRGVGTGIDYRYMAKGGSEGSIAGYGIYDTSQSRFRGDILQRHVDATAGSLTFRSDINLVSDRDFYRDFTNDAGEYNRQYLDSRAALTKHWQDQVLNAELGYVQNVDIGSSDKTTLQRLPSVSFTAVRRKIGDSPFFFSLDSSAVNFYRPQGIEGQRFTVHPTVTSYFQAGFLDLSASAGYSQRLYNAYGGDSGNGTHGEGVADAGLTVSSRFARIFDTRMLSMPKVRHLLIPEVAYSFVQERNQDELPFFDYDDRMLGQNLVTLSLANYVTGKFTQADGSSLYREIMFLRLSQGYQATGSRRDLLTLVDEGRSLTDLRIQSRLSPMNGLSLDLDSRFNTYRGSFSSTILAAGYDGENGNRFGVGYRFTRDSLEYLEGTLGVGLVKPFVFNYTGRYSFDKGDFLESIYALEYKHQCWGVTLSYRDRPDNREFMLTFTLAGVGAVGPLKTF</sequence>
<evidence type="ECO:0000256" key="1">
    <source>
        <dbReference type="ARBA" id="ARBA00022729"/>
    </source>
</evidence>
<dbReference type="InterPro" id="IPR020889">
    <property type="entry name" value="LipoPS_assembly_LptD"/>
</dbReference>
<dbReference type="RefSeq" id="WP_012646955.1">
    <property type="nucleotide sequence ID" value="NC_011979.1"/>
</dbReference>
<dbReference type="Gene3D" id="2.60.450.10">
    <property type="entry name" value="Lipopolysaccharide (LPS) transport protein A like domain"/>
    <property type="match status" value="1"/>
</dbReference>
<feature type="domain" description="LptD C-terminal" evidence="6">
    <location>
        <begin position="273"/>
        <end position="615"/>
    </location>
</feature>
<dbReference type="STRING" id="316067.Geob_1869"/>
<evidence type="ECO:0000256" key="3">
    <source>
        <dbReference type="ARBA" id="ARBA00023237"/>
    </source>
</evidence>
<feature type="domain" description="Organic solvent tolerance-like N-terminal" evidence="5">
    <location>
        <begin position="67"/>
        <end position="106"/>
    </location>
</feature>
<protein>
    <submittedName>
        <fullName evidence="7">Lipopolysaccharide biogenesis outer membrane protein LptD, putative</fullName>
    </submittedName>
</protein>
<dbReference type="KEGG" id="geo:Geob_1869"/>
<dbReference type="GO" id="GO:1990351">
    <property type="term" value="C:transporter complex"/>
    <property type="evidence" value="ECO:0007669"/>
    <property type="project" value="TreeGrafter"/>
</dbReference>
<evidence type="ECO:0000313" key="8">
    <source>
        <dbReference type="Proteomes" id="UP000007721"/>
    </source>
</evidence>
<dbReference type="Pfam" id="PF04453">
    <property type="entry name" value="LptD"/>
    <property type="match status" value="1"/>
</dbReference>
<feature type="chain" id="PRO_5039898950" evidence="4">
    <location>
        <begin position="26"/>
        <end position="688"/>
    </location>
</feature>
<dbReference type="InterPro" id="IPR007543">
    <property type="entry name" value="LptD_C"/>
</dbReference>
<dbReference type="HOGENOM" id="CLU_009039_4_0_7"/>